<dbReference type="Gene3D" id="3.40.50.2000">
    <property type="entry name" value="Glycogen Phosphorylase B"/>
    <property type="match status" value="1"/>
</dbReference>
<dbReference type="Pfam" id="PF13439">
    <property type="entry name" value="Glyco_transf_4"/>
    <property type="match status" value="1"/>
</dbReference>
<evidence type="ECO:0000259" key="6">
    <source>
        <dbReference type="PROSITE" id="PS50086"/>
    </source>
</evidence>
<keyword evidence="5" id="KW-0472">Membrane</keyword>
<dbReference type="SMART" id="SM00164">
    <property type="entry name" value="TBC"/>
    <property type="match status" value="1"/>
</dbReference>
<evidence type="ECO:0000256" key="5">
    <source>
        <dbReference type="SAM" id="Phobius"/>
    </source>
</evidence>
<dbReference type="SUPFAM" id="SSF53756">
    <property type="entry name" value="UDP-Glycosyltransferase/glycogen phosphorylase"/>
    <property type="match status" value="1"/>
</dbReference>
<dbReference type="InterPro" id="IPR010569">
    <property type="entry name" value="Myotubularin-like_Pase_dom"/>
</dbReference>
<feature type="domain" description="PDZ" evidence="7">
    <location>
        <begin position="410"/>
        <end position="501"/>
    </location>
</feature>
<dbReference type="InterPro" id="IPR036034">
    <property type="entry name" value="PDZ_sf"/>
</dbReference>
<dbReference type="SUPFAM" id="SSF50729">
    <property type="entry name" value="PH domain-like"/>
    <property type="match status" value="1"/>
</dbReference>
<keyword evidence="5" id="KW-0812">Transmembrane</keyword>
<dbReference type="PANTHER" id="PTHR10807">
    <property type="entry name" value="MYOTUBULARIN-RELATED"/>
    <property type="match status" value="1"/>
</dbReference>
<feature type="active site" description="Phosphocysteine intermediate" evidence="3">
    <location>
        <position position="913"/>
    </location>
</feature>
<dbReference type="CDD" id="cd03805">
    <property type="entry name" value="GT4_ALG2-like"/>
    <property type="match status" value="1"/>
</dbReference>
<evidence type="ECO:0000256" key="4">
    <source>
        <dbReference type="PIRSR" id="PIRSR630564-2"/>
    </source>
</evidence>
<dbReference type="InterPro" id="IPR011993">
    <property type="entry name" value="PH-like_dom_sf"/>
</dbReference>
<dbReference type="PROSITE" id="PS50106">
    <property type="entry name" value="PDZ"/>
    <property type="match status" value="1"/>
</dbReference>
<comment type="caution">
    <text evidence="9">The sequence shown here is derived from an EMBL/GenBank/DDBJ whole genome shotgun (WGS) entry which is preliminary data.</text>
</comment>
<dbReference type="Pfam" id="PF00566">
    <property type="entry name" value="RabGAP-TBC"/>
    <property type="match status" value="2"/>
</dbReference>
<feature type="transmembrane region" description="Helical" evidence="5">
    <location>
        <begin position="1135"/>
        <end position="1156"/>
    </location>
</feature>
<dbReference type="STRING" id="542832.A0A3M6VGF0"/>
<dbReference type="InterPro" id="IPR029021">
    <property type="entry name" value="Prot-tyrosine_phosphatase-like"/>
</dbReference>
<evidence type="ECO:0000256" key="2">
    <source>
        <dbReference type="ARBA" id="ARBA00022676"/>
    </source>
</evidence>
<name>A0A3M6VGF0_9STRA</name>
<evidence type="ECO:0000259" key="7">
    <source>
        <dbReference type="PROSITE" id="PS50106"/>
    </source>
</evidence>
<dbReference type="InterPro" id="IPR001478">
    <property type="entry name" value="PDZ"/>
</dbReference>
<feature type="transmembrane region" description="Helical" evidence="5">
    <location>
        <begin position="1249"/>
        <end position="1268"/>
    </location>
</feature>
<dbReference type="CDD" id="cd14507">
    <property type="entry name" value="PTP-MTM-like"/>
    <property type="match status" value="1"/>
</dbReference>
<dbReference type="Gene3D" id="1.10.472.80">
    <property type="entry name" value="Ypt/Rab-GAP domain of gyp1p, domain 3"/>
    <property type="match status" value="1"/>
</dbReference>
<dbReference type="Proteomes" id="UP000282087">
    <property type="component" value="Unassembled WGS sequence"/>
</dbReference>
<dbReference type="SUPFAM" id="SSF50156">
    <property type="entry name" value="PDZ domain-like"/>
    <property type="match status" value="1"/>
</dbReference>
<proteinExistence type="inferred from homology"/>
<organism evidence="9 10">
    <name type="scientific">Peronospora effusa</name>
    <dbReference type="NCBI Taxonomy" id="542832"/>
    <lineage>
        <taxon>Eukaryota</taxon>
        <taxon>Sar</taxon>
        <taxon>Stramenopiles</taxon>
        <taxon>Oomycota</taxon>
        <taxon>Peronosporomycetes</taxon>
        <taxon>Peronosporales</taxon>
        <taxon>Peronosporaceae</taxon>
        <taxon>Peronospora</taxon>
    </lineage>
</organism>
<evidence type="ECO:0000259" key="8">
    <source>
        <dbReference type="PROSITE" id="PS51339"/>
    </source>
</evidence>
<dbReference type="GO" id="GO:0016757">
    <property type="term" value="F:glycosyltransferase activity"/>
    <property type="evidence" value="ECO:0007669"/>
    <property type="project" value="UniProtKB-KW"/>
</dbReference>
<dbReference type="Pfam" id="PF06602">
    <property type="entry name" value="Myotub-related"/>
    <property type="match status" value="1"/>
</dbReference>
<keyword evidence="10" id="KW-1185">Reference proteome</keyword>
<keyword evidence="2" id="KW-0328">Glycosyltransferase</keyword>
<keyword evidence="2" id="KW-0808">Transferase</keyword>
<protein>
    <submittedName>
        <fullName evidence="9">Uncharacterized protein</fullName>
    </submittedName>
</protein>
<feature type="domain" description="Rab-GAP TBC" evidence="6">
    <location>
        <begin position="1"/>
        <end position="280"/>
    </location>
</feature>
<dbReference type="InterPro" id="IPR028098">
    <property type="entry name" value="Glyco_trans_4-like_N"/>
</dbReference>
<dbReference type="Gene3D" id="2.30.29.30">
    <property type="entry name" value="Pleckstrin-homology domain (PH domain)/Phosphotyrosine-binding domain (PTB)"/>
    <property type="match status" value="1"/>
</dbReference>
<feature type="binding site" evidence="4">
    <location>
        <begin position="913"/>
        <end position="919"/>
    </location>
    <ligand>
        <name>substrate</name>
    </ligand>
</feature>
<dbReference type="GO" id="GO:0005737">
    <property type="term" value="C:cytoplasm"/>
    <property type="evidence" value="ECO:0007669"/>
    <property type="project" value="TreeGrafter"/>
</dbReference>
<dbReference type="Gene3D" id="1.10.8.270">
    <property type="entry name" value="putative rabgap domain of human tbc1 domain family member 14 like domains"/>
    <property type="match status" value="1"/>
</dbReference>
<dbReference type="SUPFAM" id="SSF47923">
    <property type="entry name" value="Ypt/Rab-GAP domain of gyp1p"/>
    <property type="match status" value="2"/>
</dbReference>
<evidence type="ECO:0000313" key="10">
    <source>
        <dbReference type="Proteomes" id="UP000282087"/>
    </source>
</evidence>
<dbReference type="VEuPathDB" id="FungiDB:DD237_003396"/>
<accession>A0A3M6VGF0</accession>
<dbReference type="PANTHER" id="PTHR10807:SF128">
    <property type="entry name" value="PHOSPHATIDYLINOSITOL-3,5-BISPHOSPHATE 3-PHOSPHATASE"/>
    <property type="match status" value="1"/>
</dbReference>
<dbReference type="EMBL" id="QLLG01000216">
    <property type="protein sequence ID" value="RMX66078.1"/>
    <property type="molecule type" value="Genomic_DNA"/>
</dbReference>
<evidence type="ECO:0000313" key="9">
    <source>
        <dbReference type="EMBL" id="RMX66078.1"/>
    </source>
</evidence>
<dbReference type="PROSITE" id="PS50086">
    <property type="entry name" value="TBC_RABGAP"/>
    <property type="match status" value="1"/>
</dbReference>
<evidence type="ECO:0000256" key="1">
    <source>
        <dbReference type="ARBA" id="ARBA00007471"/>
    </source>
</evidence>
<dbReference type="InterPro" id="IPR030564">
    <property type="entry name" value="Myotubularin"/>
</dbReference>
<dbReference type="InterPro" id="IPR035969">
    <property type="entry name" value="Rab-GAP_TBC_sf"/>
</dbReference>
<gene>
    <name evidence="9" type="ORF">DD238_002942</name>
</gene>
<sequence>MTTEANTSHGALWAAAFGLQGDIQLAQRERYERLKQHMVFQIDATGTTDPLTVTKDVVNSSSNWSQYFTDETLLEEIKTDLDRLYPFGNENLFQNERCMTMLRHVLFVWCRLHPDVAYRQGMHDVVAVVLFALMQTQETESVDVKKLPESTEADTFLLFEAVMLFLKPFYEIVEMRQKGEDEEEERRLFASFSFQKDDSRNGVQSFETTTEKQKQPALHRLCHHIQYELLQQKDPQLYYHLKNLEIIPETYCLRWIRLLFAREYTLKDLLCVWDALILDSRRAVIDFPVINMTEKSDNDLLQLPKLVAGSEETTWTGFPLLRYVCAARLLQMSTQLRQSDNTDCLRILMRTCQEKDLNSTDLERQSRAVELTKFARILQDPMTEETVESENGIKLNDEEEVVAPDGGSKLVEVVLFREGSLGIVLAMAEAPYENRLAVKAFTKDPNRSDGAGQAKASGKVHLGDLLQSINGVPIVDVTTEEVKRRLQLIDRPVYIAFSRYKGAYDNCEVTTSEHSAAVKDSDAPDSPPSLEITMTELVQPALLPGELCYANVETSMQRLVLSHDGSCLSHYISGKLFITNYRCFFTRLLGRGEVEWQIPVLSILSIDRIDPRAISSAVGSTTLSVENAQVAFGFTPDDSYKVVIRCKDTQVARLSIADHDEYEKLVQCLSFLAFPKSLLDAFCFAYSPTVAPSEEVRFDIRQEYKRIGLLSFPDHLRCIDQSSKYTLCETYPRHLIVPADISDIRLKAAAAFRSHQRLPVISWIHPSTGATIVRSSQPLVGLKSARNGEDELLVFLLCCSSNTKAFGRYVIMDARSQLAAVGNKALGKGTENSSNYHGAKLIFMNVENIHAVRQSQLALAATFEPKRSANEDTSSFYGRIESSGWLRHVRLVLKASVDLAYTVHNGRSVLTHCSDGWDRTAQMVALAELMLDPYYRTLCGFQVLVEKEWCAFGHQFALRCGHARSDVSNDQRSPVFLLWIDCVWQYIRQYPTECEFNESFLLALADHVYSCKFGTFMFDCECQRKDLFTKHRVLSIWSEINSQSDRFTNHMYAPSEQATVLAPSTLSKNIKATFAAGTRLLSLLFLLSNGTDVVLTKQYLSISFSIIAVRLRFLAQSDIPVRLAPVFVMALPPSVALAAVIAPWVLINIFVVWAFFRGLSCSIPRAVRPSEEIRRLRVGFLHPDFGIGGAENLVVNAAVALQQRGAYVTVFTAHHDVNHCFEETRDNGPLASHVRVYGDWLPRTILGKLYAFCALLRVLYVTLCIAVYDIDDLDVFVVDQVSISIPFLRAMGKPVLFYGHFPDKLLCIPSDSPWKRMYRVPLDFLEEITTASSDIIVANSKFSRGVFHEVFPRLQMKKVGILYPPVDIKAYKATAEASVERDSGLFVSLNRFERKKNVALAIEALVELRHKVPSEEFKRVKLIVAGGYDPLNTENQEHLIELQDVVAKHDLGDHVEFRTSVSNSMKLELLRKAHAILYTPDREHFGIVPIEAMACGTPVIAVSSGGPLESIADGETGFLCEQKPKAFAKAMAKLCGPKHSTRVVEMGVCGRLRAQKLFSLETFGDALLELVNEAVYGEKAA</sequence>
<dbReference type="InterPro" id="IPR000195">
    <property type="entry name" value="Rab-GAP-TBC_dom"/>
</dbReference>
<dbReference type="SUPFAM" id="SSF52799">
    <property type="entry name" value="(Phosphotyrosine protein) phosphatases II"/>
    <property type="match status" value="1"/>
</dbReference>
<feature type="binding site" evidence="4">
    <location>
        <begin position="848"/>
        <end position="849"/>
    </location>
    <ligand>
        <name>substrate</name>
    </ligand>
</feature>
<dbReference type="InterPro" id="IPR001296">
    <property type="entry name" value="Glyco_trans_1"/>
</dbReference>
<dbReference type="Pfam" id="PF00534">
    <property type="entry name" value="Glycos_transf_1"/>
    <property type="match status" value="1"/>
</dbReference>
<reference evidence="9 10" key="1">
    <citation type="submission" date="2018-06" db="EMBL/GenBank/DDBJ databases">
        <title>Comparative genomics of downy mildews reveals potential adaptations to biotrophy.</title>
        <authorList>
            <person name="Fletcher K."/>
            <person name="Klosterman S.J."/>
            <person name="Derevnina L."/>
            <person name="Martin F."/>
            <person name="Koike S."/>
            <person name="Reyes Chin-Wo S."/>
            <person name="Mou B."/>
            <person name="Michelmore R."/>
        </authorList>
    </citation>
    <scope>NUCLEOTIDE SEQUENCE [LARGE SCALE GENOMIC DNA]</scope>
    <source>
        <strain evidence="9 10">R14</strain>
    </source>
</reference>
<feature type="domain" description="Myotubularin phosphatase" evidence="8">
    <location>
        <begin position="694"/>
        <end position="1077"/>
    </location>
</feature>
<keyword evidence="5" id="KW-1133">Transmembrane helix</keyword>
<evidence type="ECO:0000256" key="3">
    <source>
        <dbReference type="PIRSR" id="PIRSR630564-1"/>
    </source>
</evidence>
<comment type="similarity">
    <text evidence="1">Belongs to the protein-tyrosine phosphatase family. Non-receptor class myotubularin subfamily.</text>
</comment>
<dbReference type="PROSITE" id="PS51339">
    <property type="entry name" value="PPASE_MYOTUBULARIN"/>
    <property type="match status" value="1"/>
</dbReference>